<comment type="similarity">
    <text evidence="2">Belongs to the glycosyl hydrolase 3 family.</text>
</comment>
<evidence type="ECO:0000256" key="5">
    <source>
        <dbReference type="ARBA" id="ARBA00023295"/>
    </source>
</evidence>
<dbReference type="GO" id="GO:0005975">
    <property type="term" value="P:carbohydrate metabolic process"/>
    <property type="evidence" value="ECO:0007669"/>
    <property type="project" value="InterPro"/>
</dbReference>
<keyword evidence="10" id="KW-1185">Reference proteome</keyword>
<dbReference type="SUPFAM" id="SSF51445">
    <property type="entry name" value="(Trans)glycosidases"/>
    <property type="match status" value="1"/>
</dbReference>
<keyword evidence="7" id="KW-0472">Membrane</keyword>
<keyword evidence="5 9" id="KW-0326">Glycosidase</keyword>
<dbReference type="GO" id="GO:0009254">
    <property type="term" value="P:peptidoglycan turnover"/>
    <property type="evidence" value="ECO:0007669"/>
    <property type="project" value="TreeGrafter"/>
</dbReference>
<sequence length="415" mass="43736">MNFRQNGDKYLITIEVIALIVVLVFGAVHFVMPGNKSNKKITESQQETQNPTQETDGTKQVQVDGQQTAPAFTPSDSVKTKLSSMTTEEKVAQLFITRPEEITGVSEFTQAGNKTKAAIGTYPLGGFVFRQENFSGEAAVTKMMSSLQSFSQERLGVNLFLAIDEEGGERLPLASANGYEAQQAPSQLGDADAAGSSAGKIGSYMATNGLNMNFGPTADIAYGDNADNDTYAFGSESATVGDCVAAQVSSYNDAGINSVAKSFPGKGKVTTDSATGMLWMTDKLEDLEASDFVPYQKAIEAGVPAVMMGNVICQSVTGEETTPCSTSAGAVNYMRTTMGFNGLLITDDLSDASLNKVYTQDEAAVAAVKAGMSMLYVSTGFESSYNAVLSAVNSGEIPAEKLDDAVGRILTTKGI</sequence>
<dbReference type="InterPro" id="IPR050226">
    <property type="entry name" value="NagZ_Beta-hexosaminidase"/>
</dbReference>
<evidence type="ECO:0000313" key="10">
    <source>
        <dbReference type="Proteomes" id="UP000049472"/>
    </source>
</evidence>
<feature type="domain" description="Glycoside hydrolase family 3 N-terminal" evidence="8">
    <location>
        <begin position="86"/>
        <end position="411"/>
    </location>
</feature>
<accession>A0A0M6WP62</accession>
<gene>
    <name evidence="9" type="ORF">T1815_20431</name>
</gene>
<evidence type="ECO:0000256" key="4">
    <source>
        <dbReference type="ARBA" id="ARBA00022801"/>
    </source>
</evidence>
<dbReference type="InterPro" id="IPR036962">
    <property type="entry name" value="Glyco_hydro_3_N_sf"/>
</dbReference>
<dbReference type="RefSeq" id="WP_055062122.1">
    <property type="nucleotide sequence ID" value="NZ_CVRQ01000022.1"/>
</dbReference>
<evidence type="ECO:0000256" key="2">
    <source>
        <dbReference type="ARBA" id="ARBA00005336"/>
    </source>
</evidence>
<feature type="transmembrane region" description="Helical" evidence="7">
    <location>
        <begin position="12"/>
        <end position="32"/>
    </location>
</feature>
<comment type="catalytic activity">
    <reaction evidence="1">
        <text>Hydrolysis of terminal non-reducing N-acetyl-D-hexosamine residues in N-acetyl-beta-D-hexosaminides.</text>
        <dbReference type="EC" id="3.2.1.52"/>
    </reaction>
</comment>
<dbReference type="AlphaFoldDB" id="A0A0M6WP62"/>
<dbReference type="GO" id="GO:0004563">
    <property type="term" value="F:beta-N-acetylhexosaminidase activity"/>
    <property type="evidence" value="ECO:0007669"/>
    <property type="project" value="UniProtKB-EC"/>
</dbReference>
<proteinExistence type="inferred from homology"/>
<dbReference type="EC" id="3.2.1.52" evidence="3"/>
<evidence type="ECO:0000256" key="7">
    <source>
        <dbReference type="SAM" id="Phobius"/>
    </source>
</evidence>
<dbReference type="Proteomes" id="UP000049472">
    <property type="component" value="Unassembled WGS sequence"/>
</dbReference>
<evidence type="ECO:0000256" key="3">
    <source>
        <dbReference type="ARBA" id="ARBA00012663"/>
    </source>
</evidence>
<evidence type="ECO:0000313" key="9">
    <source>
        <dbReference type="EMBL" id="CRL39264.1"/>
    </source>
</evidence>
<feature type="region of interest" description="Disordered" evidence="6">
    <location>
        <begin position="39"/>
        <end position="62"/>
    </location>
</feature>
<dbReference type="PANTHER" id="PTHR30480:SF13">
    <property type="entry name" value="BETA-HEXOSAMINIDASE"/>
    <property type="match status" value="1"/>
</dbReference>
<dbReference type="InterPro" id="IPR017853">
    <property type="entry name" value="GH"/>
</dbReference>
<evidence type="ECO:0000259" key="8">
    <source>
        <dbReference type="Pfam" id="PF00933"/>
    </source>
</evidence>
<evidence type="ECO:0000256" key="1">
    <source>
        <dbReference type="ARBA" id="ARBA00001231"/>
    </source>
</evidence>
<keyword evidence="7" id="KW-1133">Transmembrane helix</keyword>
<dbReference type="PANTHER" id="PTHR30480">
    <property type="entry name" value="BETA-HEXOSAMINIDASE-RELATED"/>
    <property type="match status" value="1"/>
</dbReference>
<dbReference type="EMBL" id="CVRQ01000022">
    <property type="protein sequence ID" value="CRL39264.1"/>
    <property type="molecule type" value="Genomic_DNA"/>
</dbReference>
<reference evidence="10" key="1">
    <citation type="submission" date="2015-05" db="EMBL/GenBank/DDBJ databases">
        <authorList>
            <consortium name="Pathogen Informatics"/>
        </authorList>
    </citation>
    <scope>NUCLEOTIDE SEQUENCE [LARGE SCALE GENOMIC DNA]</scope>
    <source>
        <strain evidence="10">T1-815</strain>
    </source>
</reference>
<dbReference type="Pfam" id="PF00933">
    <property type="entry name" value="Glyco_hydro_3"/>
    <property type="match status" value="1"/>
</dbReference>
<organism evidence="9 10">
    <name type="scientific">Agathobacter rectalis</name>
    <dbReference type="NCBI Taxonomy" id="39491"/>
    <lineage>
        <taxon>Bacteria</taxon>
        <taxon>Bacillati</taxon>
        <taxon>Bacillota</taxon>
        <taxon>Clostridia</taxon>
        <taxon>Lachnospirales</taxon>
        <taxon>Lachnospiraceae</taxon>
        <taxon>Agathobacter</taxon>
    </lineage>
</organism>
<name>A0A0M6WP62_9FIRM</name>
<keyword evidence="7" id="KW-0812">Transmembrane</keyword>
<protein>
    <recommendedName>
        <fullName evidence="3">beta-N-acetylhexosaminidase</fullName>
        <ecNumber evidence="3">3.2.1.52</ecNumber>
    </recommendedName>
</protein>
<keyword evidence="4 9" id="KW-0378">Hydrolase</keyword>
<dbReference type="InterPro" id="IPR001764">
    <property type="entry name" value="Glyco_hydro_3_N"/>
</dbReference>
<feature type="compositionally biased region" description="Polar residues" evidence="6">
    <location>
        <begin position="43"/>
        <end position="62"/>
    </location>
</feature>
<dbReference type="Gene3D" id="3.20.20.300">
    <property type="entry name" value="Glycoside hydrolase, family 3, N-terminal domain"/>
    <property type="match status" value="1"/>
</dbReference>
<evidence type="ECO:0000256" key="6">
    <source>
        <dbReference type="SAM" id="MobiDB-lite"/>
    </source>
</evidence>